<gene>
    <name evidence="2" type="ORF">AAY24_03150</name>
</gene>
<evidence type="ECO:0000256" key="1">
    <source>
        <dbReference type="SAM" id="Phobius"/>
    </source>
</evidence>
<proteinExistence type="predicted"/>
<dbReference type="Proteomes" id="UP000034410">
    <property type="component" value="Chromosome"/>
</dbReference>
<evidence type="ECO:0000313" key="2">
    <source>
        <dbReference type="EMBL" id="AKH19514.1"/>
    </source>
</evidence>
<organism evidence="2 3">
    <name type="scientific">Sedimenticola thiotaurini</name>
    <dbReference type="NCBI Taxonomy" id="1543721"/>
    <lineage>
        <taxon>Bacteria</taxon>
        <taxon>Pseudomonadati</taxon>
        <taxon>Pseudomonadota</taxon>
        <taxon>Gammaproteobacteria</taxon>
        <taxon>Chromatiales</taxon>
        <taxon>Sedimenticolaceae</taxon>
        <taxon>Sedimenticola</taxon>
    </lineage>
</organism>
<accession>A0A0F7JVU8</accession>
<reference evidence="2 3" key="1">
    <citation type="journal article" date="2015" name="Genome Announc.">
        <title>Complete Genome Sequence of Sedimenticola thiotaurini Strain SIP-G1, a Polyphosphate- and Polyhydroxyalkanoate-Accumulating Sulfur-Oxidizing Gammaproteobacterium Isolated from Salt Marsh Sediments.</title>
        <authorList>
            <person name="Flood B.E."/>
            <person name="Jones D.S."/>
            <person name="Bailey J.V."/>
        </authorList>
    </citation>
    <scope>NUCLEOTIDE SEQUENCE [LARGE SCALE GENOMIC DNA]</scope>
    <source>
        <strain evidence="2 3">SIP-G1</strain>
    </source>
</reference>
<keyword evidence="1" id="KW-0812">Transmembrane</keyword>
<keyword evidence="1" id="KW-0472">Membrane</keyword>
<keyword evidence="3" id="KW-1185">Reference proteome</keyword>
<protein>
    <submittedName>
        <fullName evidence="2">Uncharacterized protein</fullName>
    </submittedName>
</protein>
<dbReference type="EMBL" id="CP011412">
    <property type="protein sequence ID" value="AKH19514.1"/>
    <property type="molecule type" value="Genomic_DNA"/>
</dbReference>
<sequence>MIRGAASHQRPEDTGIFIRQSNTNPIKAAACNEFPQPAASRIISIPTITEHRSGSANQECAQIGIAPFTDTEESGLAATGVLSRNQSDPGGELSAIAERACITDGGNYGGSCHRPNTIYACQSFTQRIVLKNPADALIVLTDSPIQITQLFNLVGNKFSGQHGEIIPGLLKGIAYAGVEGSVAQGEGDAVLTQQSTGLVDQGSTNSNKPFSDAMNGLYVLLLNRLSGHKTHVRPSNRFTDGLGIVVVVLVCFYVRLYMLGTHLAELMAKRFELTRPIAGTTTGLYTNSTAWQSREERTKLFAVQSLFQDSMAMLIYSMHLKYILGEIDDDSLNIHKGPSSQIARKCLLNGGSIYTHFEEGWVHSIC</sequence>
<evidence type="ECO:0000313" key="3">
    <source>
        <dbReference type="Proteomes" id="UP000034410"/>
    </source>
</evidence>
<keyword evidence="1" id="KW-1133">Transmembrane helix</keyword>
<dbReference type="AlphaFoldDB" id="A0A0F7JVU8"/>
<dbReference type="KEGG" id="seds:AAY24_03150"/>
<name>A0A0F7JVU8_9GAMM</name>
<feature type="transmembrane region" description="Helical" evidence="1">
    <location>
        <begin position="241"/>
        <end position="260"/>
    </location>
</feature>